<dbReference type="SUPFAM" id="SSF55486">
    <property type="entry name" value="Metalloproteases ('zincins'), catalytic domain"/>
    <property type="match status" value="1"/>
</dbReference>
<keyword evidence="1" id="KW-0812">Transmembrane</keyword>
<organism evidence="3 4">
    <name type="scientific">Leptolinea tardivitalis</name>
    <dbReference type="NCBI Taxonomy" id="229920"/>
    <lineage>
        <taxon>Bacteria</taxon>
        <taxon>Bacillati</taxon>
        <taxon>Chloroflexota</taxon>
        <taxon>Anaerolineae</taxon>
        <taxon>Anaerolineales</taxon>
        <taxon>Anaerolineaceae</taxon>
        <taxon>Leptolinea</taxon>
    </lineage>
</organism>
<evidence type="ECO:0000313" key="3">
    <source>
        <dbReference type="EMBL" id="KPL73144.1"/>
    </source>
</evidence>
<dbReference type="EMBL" id="LGCK01000006">
    <property type="protein sequence ID" value="KPL73144.1"/>
    <property type="molecule type" value="Genomic_DNA"/>
</dbReference>
<accession>A0A0P6XMJ3</accession>
<feature type="domain" description="Fibronectin type-III" evidence="2">
    <location>
        <begin position="1273"/>
        <end position="1368"/>
    </location>
</feature>
<feature type="domain" description="Fibronectin type-III" evidence="2">
    <location>
        <begin position="1477"/>
        <end position="1572"/>
    </location>
</feature>
<dbReference type="RefSeq" id="WP_062421527.1">
    <property type="nucleotide sequence ID" value="NZ_BBYA01000009.1"/>
</dbReference>
<sequence>MASCRSIIRIPVVIGLLFNLFTGFSFAVVENVYAQDFSQNDEPTTEPMVTPTSTPILMEMETTNPVDQPQELPTETPAEIIEPTATESPTSILTEQPTFTQIPTELPTESPPAETSTQTPTLEVPLMDVSLSPTPTPTPTNTSTPEEAVFAVLGQEMLPDGSMVEKLSIIGPPDPPAGFEGERKPVDFSGEFRALGSNVLSVPAYNWVYGCSAVSASMIAAYYDISGFSNIYTGPANGGVMPMNNSIWPTWSDGSRTYPSLPLAGSKKGVDGRTSRGSIDDYWVQYNSTAPDPYLTNGWTQHTYDSAIGDYMRTSQSGYDNVDGSTTFYNWISSAQPLSCDTMQSYSLPDGTLGRRQFYEARGYTVTDCYNQKTDNTISGGFSFSQFKAEIDSGNPVLLNLYGHSIVGVGYDDASQKVYIHDTWDYLTHEMTWGGSYSGMPLQSVSIVRILSTAPPSPVLISPLIGEITNNPLPVFTWNSTISAQSYHLQVSQDSTFTNGSLMTVNEITSQTSYSLLSPLTTDGIYYWRVAGITAGGEYGLWSTVRSFTLDTIPPAAPALSSPLDNATPLGIPTFSWQSVSGANAYQFQFDNDSDFNSPVFTSPDGTVPGETPVSTTTYKPESMNSGIRFYWHVRSRDTAGNWGTEWSTSRSLIVQESLPAAPALASPAAGFVTNTLPTLTWNNVAGGYRYQVQISATSNFSGTILEDRIKDSGVLTHKVETPLVDGTWYWRVRAINETEGAGDWSSTRSFILDTVPPAAPVPSSPAADATLRTTPTFTWSIPTSAMVFQFEYGTSIDGTIDKYVPIYLSLTLSNASHIPPAMTIGGYYWHARARDLAGNWSEWSGLRKINIYPPILGAPSSLSPATGALFNNPAQTFSWVNVAGAKSYTIQFADTSSFSVSDPDTQTVNPGIGILSYTVSPPVTLHDGIWYWHVATTNATDETGAWSPARTFTLDTVGPAAPMLSLPADNASGIRAIPIFTWLSSTGATAYQFRLDDSPEFDSPLVITPDGGTNQGTPITTTSYKPTGLVQLTTYYWQVRARDAAGNWGDWSTKRTIRILPTIPVAPVITAPASRLITNDTTPTFAWNSVVDGVTYRLQVDNQSTFTSPEIDMTDTQGALTYTPDVSLPGDGIYYWRVCGINANAEPGAWSAAVYFTLDTLGPGAPVLSLPVDNAPNIRGIPTFSWLVSTGANAYQFRLDDNNDFSSPEAITPDGISITGTPLAVSSYKPVGLVLLTPYFWQVRARDVAGNWGEWSVSRTVTFLPVIPAAPVLTSPSVKALTRDTSPIFTWDPVTDGITYQIQVDNLSTFASPEIDIPDTGGELTYKPASPFTADGLYYWRVRAKNANAEFGAWSIVRYFTLDTIPPVPPLLYLPADNASNIRAIPIFSWNASPGATAYQFRLDDSNNFSTPLVITPDGGEIPGTPLSSVSYKPAGLALLKPYFWQVRARDAAGNWGDWSIARTITILPTIPVSPVLTSPAAKSVTNDTTPTFTWNPVTDGQTYQFQLDTVSTFASPDVDVSDTGGSLVYTLNSALPSDGLYYWRVRAVNANNEPGTWSALRYFTLDTTPPLPPILSLPVDNASGIRSIPVFSWSSSSGAVAYQLRIDDSSDFSSSIVTTPDGSEIPGTPLAVTSYKPTGLAILTPYFWQVRARDVAGNWGNWSSSRVITILPPIPAAPVLTSLPIKAVTNNTTPTFAWNAAAGGVTYHFQLDNQSTFASPEEDIGDTNGSLTHTLAVPLASDGLYYWRVRAKNASNEPGAWSAVSYFTLDTVPPPAPILSSPADGLTPVGIPMFYWTAVTGAAAYQFQLDKNNNFSSPFFTTPGDTIPGVPITTTSYKPAGLVNGTVYYWHVRARDTAGNWGAWSTSCTINVQESLPGTPTVISPSKSSLTNDTTPAFTWNAVPGGVNYHIQVDNQSTFSSPEIDVSDTAGALTYTPSIALPADGLYYWRVRAWNATGGAGAWSAIYSFTLDTVPPGSPVLSLPANNPPNLNYLPTFSWSAVTGANAYQFQFDDNSDFYSPIFTTPGDTFPGTPLAATSYKPVSLPIMTDLYWHVRARDVAGNWGSWSTARLVRILNTDTDGDSLPDVWEISGYDADNDGVIDVNLPALGASYRHKDIFVEMDYMVKPGVGDLGPDAAMLNNIAAVFNNAPLPNPDGTYGIHIHLQKDQEIPYDADLNPVWDEFSALKAFYFDPKRTATHHYMIWANGYNGTDSSGISRGIDASDFIVSLGLWNEGLGGTPFEKVGTFIHELGHNLNLTHGGVDNENYKPNYLSVMNYYYQTWGLLKGGHWGDEGYPLNFDYQRLNIVSLNENTLNETAGLSGADNITGYGAVYICSGYLYGTVDARKVDWNCDGNPTGTNVKADINGSGSYSMLSSQNNWQNISFRGGGVIGSGASQPELQKMIQASPPVFEELTWQKLSELIRSMKLTH</sequence>
<dbReference type="Proteomes" id="UP000050430">
    <property type="component" value="Unassembled WGS sequence"/>
</dbReference>
<dbReference type="Gene3D" id="2.60.40.10">
    <property type="entry name" value="Immunoglobulins"/>
    <property type="match status" value="16"/>
</dbReference>
<evidence type="ECO:0000259" key="2">
    <source>
        <dbReference type="PROSITE" id="PS50853"/>
    </source>
</evidence>
<keyword evidence="1" id="KW-1133">Transmembrane helix</keyword>
<feature type="domain" description="Fibronectin type-III" evidence="2">
    <location>
        <begin position="1878"/>
        <end position="1978"/>
    </location>
</feature>
<dbReference type="SMART" id="SM00060">
    <property type="entry name" value="FN3"/>
    <property type="match status" value="6"/>
</dbReference>
<proteinExistence type="predicted"/>
<name>A0A0P6XMJ3_9CHLR</name>
<dbReference type="PATRIC" id="fig|229920.5.peg.2136"/>
<keyword evidence="1" id="KW-0472">Membrane</keyword>
<dbReference type="STRING" id="229920.ADM99_02555"/>
<evidence type="ECO:0000256" key="1">
    <source>
        <dbReference type="SAM" id="Phobius"/>
    </source>
</evidence>
<feature type="domain" description="Fibronectin type-III" evidence="2">
    <location>
        <begin position="1681"/>
        <end position="1776"/>
    </location>
</feature>
<dbReference type="OrthoDB" id="161033at2"/>
<dbReference type="Pfam" id="PF13529">
    <property type="entry name" value="Peptidase_C39_2"/>
    <property type="match status" value="1"/>
</dbReference>
<dbReference type="InterPro" id="IPR013783">
    <property type="entry name" value="Ig-like_fold"/>
</dbReference>
<evidence type="ECO:0000313" key="4">
    <source>
        <dbReference type="Proteomes" id="UP000050430"/>
    </source>
</evidence>
<feature type="domain" description="Fibronectin type-III" evidence="2">
    <location>
        <begin position="455"/>
        <end position="555"/>
    </location>
</feature>
<dbReference type="InterPro" id="IPR039564">
    <property type="entry name" value="Peptidase_C39-like"/>
</dbReference>
<reference evidence="3 4" key="1">
    <citation type="submission" date="2015-07" db="EMBL/GenBank/DDBJ databases">
        <title>Genome sequence of Leptolinea tardivitalis DSM 16556.</title>
        <authorList>
            <person name="Hemp J."/>
            <person name="Ward L.M."/>
            <person name="Pace L.A."/>
            <person name="Fischer W.W."/>
        </authorList>
    </citation>
    <scope>NUCLEOTIDE SEQUENCE [LARGE SCALE GENOMIC DNA]</scope>
    <source>
        <strain evidence="3 4">YMTK-2</strain>
    </source>
</reference>
<gene>
    <name evidence="3" type="ORF">ADM99_02555</name>
</gene>
<feature type="transmembrane region" description="Helical" evidence="1">
    <location>
        <begin position="7"/>
        <end position="29"/>
    </location>
</feature>
<dbReference type="InterPro" id="IPR036116">
    <property type="entry name" value="FN3_sf"/>
</dbReference>
<keyword evidence="4" id="KW-1185">Reference proteome</keyword>
<dbReference type="SUPFAM" id="SSF49265">
    <property type="entry name" value="Fibronectin type III"/>
    <property type="match status" value="5"/>
</dbReference>
<dbReference type="InterPro" id="IPR003961">
    <property type="entry name" value="FN3_dom"/>
</dbReference>
<comment type="caution">
    <text evidence="3">The sequence shown here is derived from an EMBL/GenBank/DDBJ whole genome shotgun (WGS) entry which is preliminary data.</text>
</comment>
<dbReference type="PROSITE" id="PS50853">
    <property type="entry name" value="FN3"/>
    <property type="match status" value="5"/>
</dbReference>
<protein>
    <recommendedName>
        <fullName evidence="2">Fibronectin type-III domain-containing protein</fullName>
    </recommendedName>
</protein>